<evidence type="ECO:0008006" key="3">
    <source>
        <dbReference type="Google" id="ProtNLM"/>
    </source>
</evidence>
<sequence length="278" mass="29486">MYRRIPELPEPGRRLGRHVNHDPRSLAYQVVAGPRGALVSVRHERFIPVLNQGSLGSCTGNAAEGAVGSGDLYPALPADLPARPTGDAEKDEDQAVALYSAATSLDGYAGEYPPEDTGSDGLSVAKAALAAGLICGYTHATSLDAALTALAQRPVIAGINWYSSFDEPDRTGRISIKRGAYVRGGHEICLDELDVERRLIGFTNSWGESWGQNGRAFISWDDFERLLSEDGDVTVLVPLSEPAPQPTPTPDQPTGCAGQIIAIAEKAIADIKAVLGLK</sequence>
<dbReference type="SUPFAM" id="SSF54001">
    <property type="entry name" value="Cysteine proteinases"/>
    <property type="match status" value="1"/>
</dbReference>
<reference evidence="1 2" key="1">
    <citation type="submission" date="2019-09" db="EMBL/GenBank/DDBJ databases">
        <title>Actinomadura physcomitrii sp. nov., a novel actinomycete isolated from moss [Physcomitrium sphaericum (Ludw) Fuernr].</title>
        <authorList>
            <person name="Liu C."/>
            <person name="Zhuang X."/>
        </authorList>
    </citation>
    <scope>NUCLEOTIDE SEQUENCE [LARGE SCALE GENOMIC DNA]</scope>
    <source>
        <strain evidence="1 2">CYP1-1B</strain>
    </source>
</reference>
<dbReference type="EMBL" id="WBMR01000019">
    <property type="protein sequence ID" value="KAB2384766.1"/>
    <property type="molecule type" value="Genomic_DNA"/>
</dbReference>
<dbReference type="AlphaFoldDB" id="A0A6L3VXA1"/>
<dbReference type="Proteomes" id="UP000483004">
    <property type="component" value="Unassembled WGS sequence"/>
</dbReference>
<dbReference type="RefSeq" id="WP_151539721.1">
    <property type="nucleotide sequence ID" value="NZ_WBMR01000019.1"/>
</dbReference>
<organism evidence="1 2">
    <name type="scientific">Actinomadura montaniterrae</name>
    <dbReference type="NCBI Taxonomy" id="1803903"/>
    <lineage>
        <taxon>Bacteria</taxon>
        <taxon>Bacillati</taxon>
        <taxon>Actinomycetota</taxon>
        <taxon>Actinomycetes</taxon>
        <taxon>Streptosporangiales</taxon>
        <taxon>Thermomonosporaceae</taxon>
        <taxon>Actinomadura</taxon>
    </lineage>
</organism>
<dbReference type="Gene3D" id="3.90.70.10">
    <property type="entry name" value="Cysteine proteinases"/>
    <property type="match status" value="1"/>
</dbReference>
<name>A0A6L3VXA1_9ACTN</name>
<gene>
    <name evidence="1" type="ORF">F9B16_09980</name>
</gene>
<dbReference type="InterPro" id="IPR038765">
    <property type="entry name" value="Papain-like_cys_pep_sf"/>
</dbReference>
<proteinExistence type="predicted"/>
<evidence type="ECO:0000313" key="1">
    <source>
        <dbReference type="EMBL" id="KAB2384766.1"/>
    </source>
</evidence>
<dbReference type="OrthoDB" id="5289073at2"/>
<evidence type="ECO:0000313" key="2">
    <source>
        <dbReference type="Proteomes" id="UP000483004"/>
    </source>
</evidence>
<accession>A0A6L3VXA1</accession>
<protein>
    <recommendedName>
        <fullName evidence="3">C1 family peptidase</fullName>
    </recommendedName>
</protein>
<comment type="caution">
    <text evidence="1">The sequence shown here is derived from an EMBL/GenBank/DDBJ whole genome shotgun (WGS) entry which is preliminary data.</text>
</comment>
<keyword evidence="2" id="KW-1185">Reference proteome</keyword>